<name>A0A381FQF6_9FLAO</name>
<dbReference type="EMBL" id="UFVR01000004">
    <property type="protein sequence ID" value="SUX48412.1"/>
    <property type="molecule type" value="Genomic_DNA"/>
</dbReference>
<dbReference type="EC" id="2.4.-.-" evidence="2"/>
<dbReference type="GO" id="GO:0016757">
    <property type="term" value="F:glycosyltransferase activity"/>
    <property type="evidence" value="ECO:0007669"/>
    <property type="project" value="UniProtKB-KW"/>
</dbReference>
<keyword evidence="2" id="KW-0328">Glycosyltransferase</keyword>
<sequence>MNLVFVTEARFLNKNGNVYGDAAFEYAIWQRYLKVFDEIFIVARVDQQDDDFNKKYKSSGDKVHFIDMPYYIGPLQYLLKYFQIHNQVKRLVKTHWNAAFICRVPGNMGDIVIKELKRKSKAYGIEVVGDPDEVFSDESFKHPLKKFFHKNTIRNLKRNISGAAAVLYVTKYTLQRKYPVFSDSFTTYASNVMLSSDFSAKEPKTLTKAKVYKVLSAGSLEQMYKAPDIALEAVKIYNSKFPEQPIEFNWLGDGIYMENLQKQCADMKLNNFHFKGQVSSKQVVDEMKKCDLFVLVSRTEGLPRVIIEAMAQGLPVIGTKVGGIPELLNEDSLIEKNNAEALALKINEILSRPDYYTKLSARNLKEACEYDASLLSSRREEFYQTLKAQD</sequence>
<evidence type="ECO:0000259" key="1">
    <source>
        <dbReference type="Pfam" id="PF00534"/>
    </source>
</evidence>
<dbReference type="PANTHER" id="PTHR12526:SF630">
    <property type="entry name" value="GLYCOSYLTRANSFERASE"/>
    <property type="match status" value="1"/>
</dbReference>
<feature type="domain" description="Glycosyl transferase family 1" evidence="1">
    <location>
        <begin position="201"/>
        <end position="362"/>
    </location>
</feature>
<dbReference type="RefSeq" id="WP_115621532.1">
    <property type="nucleotide sequence ID" value="NZ_UFVR01000004.1"/>
</dbReference>
<dbReference type="PANTHER" id="PTHR12526">
    <property type="entry name" value="GLYCOSYLTRANSFERASE"/>
    <property type="match status" value="1"/>
</dbReference>
<keyword evidence="2" id="KW-0167">Capsid protein</keyword>
<dbReference type="AlphaFoldDB" id="A0A381FQF6"/>
<proteinExistence type="predicted"/>
<reference evidence="2 3" key="1">
    <citation type="submission" date="2018-06" db="EMBL/GenBank/DDBJ databases">
        <authorList>
            <consortium name="Pathogen Informatics"/>
            <person name="Doyle S."/>
        </authorList>
    </citation>
    <scope>NUCLEOTIDE SEQUENCE [LARGE SCALE GENOMIC DNA]</scope>
    <source>
        <strain evidence="2 3">NCTC13532</strain>
    </source>
</reference>
<dbReference type="SUPFAM" id="SSF53756">
    <property type="entry name" value="UDP-Glycosyltransferase/glycogen phosphorylase"/>
    <property type="match status" value="1"/>
</dbReference>
<dbReference type="InterPro" id="IPR001296">
    <property type="entry name" value="Glyco_trans_1"/>
</dbReference>
<dbReference type="Gene3D" id="3.40.50.2000">
    <property type="entry name" value="Glycogen Phosphorylase B"/>
    <property type="match status" value="2"/>
</dbReference>
<keyword evidence="2" id="KW-0946">Virion</keyword>
<dbReference type="Pfam" id="PF00534">
    <property type="entry name" value="Glycos_transf_1"/>
    <property type="match status" value="1"/>
</dbReference>
<protein>
    <submittedName>
        <fullName evidence="2">Spore coat protein SA</fullName>
        <ecNumber evidence="2">2.4.-.-</ecNumber>
    </submittedName>
</protein>
<gene>
    <name evidence="2" type="primary">cotSA</name>
    <name evidence="2" type="ORF">NCTC13532_04029</name>
</gene>
<keyword evidence="2" id="KW-0808">Transferase</keyword>
<evidence type="ECO:0000313" key="2">
    <source>
        <dbReference type="EMBL" id="SUX48412.1"/>
    </source>
</evidence>
<accession>A0A381FQF6</accession>
<organism evidence="2 3">
    <name type="scientific">Chryseobacterium indoltheticum</name>
    <dbReference type="NCBI Taxonomy" id="254"/>
    <lineage>
        <taxon>Bacteria</taxon>
        <taxon>Pseudomonadati</taxon>
        <taxon>Bacteroidota</taxon>
        <taxon>Flavobacteriia</taxon>
        <taxon>Flavobacteriales</taxon>
        <taxon>Weeksellaceae</taxon>
        <taxon>Chryseobacterium group</taxon>
        <taxon>Chryseobacterium</taxon>
    </lineage>
</organism>
<dbReference type="Proteomes" id="UP000254282">
    <property type="component" value="Unassembled WGS sequence"/>
</dbReference>
<evidence type="ECO:0000313" key="3">
    <source>
        <dbReference type="Proteomes" id="UP000254282"/>
    </source>
</evidence>